<name>A0A366HUP3_9BACT</name>
<dbReference type="Proteomes" id="UP000253426">
    <property type="component" value="Unassembled WGS sequence"/>
</dbReference>
<accession>A0A366HUP3</accession>
<organism evidence="1 2">
    <name type="scientific">Roseimicrobium gellanilyticum</name>
    <dbReference type="NCBI Taxonomy" id="748857"/>
    <lineage>
        <taxon>Bacteria</taxon>
        <taxon>Pseudomonadati</taxon>
        <taxon>Verrucomicrobiota</taxon>
        <taxon>Verrucomicrobiia</taxon>
        <taxon>Verrucomicrobiales</taxon>
        <taxon>Verrucomicrobiaceae</taxon>
        <taxon>Roseimicrobium</taxon>
    </lineage>
</organism>
<reference evidence="1 2" key="1">
    <citation type="submission" date="2018-06" db="EMBL/GenBank/DDBJ databases">
        <title>Genomic Encyclopedia of Type Strains, Phase IV (KMG-IV): sequencing the most valuable type-strain genomes for metagenomic binning, comparative biology and taxonomic classification.</title>
        <authorList>
            <person name="Goeker M."/>
        </authorList>
    </citation>
    <scope>NUCLEOTIDE SEQUENCE [LARGE SCALE GENOMIC DNA]</scope>
    <source>
        <strain evidence="1 2">DSM 25532</strain>
    </source>
</reference>
<proteinExistence type="predicted"/>
<keyword evidence="2" id="KW-1185">Reference proteome</keyword>
<protein>
    <submittedName>
        <fullName evidence="1">Uncharacterized protein</fullName>
    </submittedName>
</protein>
<dbReference type="EMBL" id="QNRR01000001">
    <property type="protein sequence ID" value="RBP48013.1"/>
    <property type="molecule type" value="Genomic_DNA"/>
</dbReference>
<comment type="caution">
    <text evidence="1">The sequence shown here is derived from an EMBL/GenBank/DDBJ whole genome shotgun (WGS) entry which is preliminary data.</text>
</comment>
<evidence type="ECO:0000313" key="1">
    <source>
        <dbReference type="EMBL" id="RBP48013.1"/>
    </source>
</evidence>
<gene>
    <name evidence="1" type="ORF">DES53_101813</name>
</gene>
<sequence length="209" mass="22860">MHAARSLTCLLTAGVFVLSGFPVGVRASDETKPKTFPEKVTELFKGDWTEFHIASALLTDYGRAHMTGVVLSRAAPGKPITCRSTHEKPGNNKPVDDALLKSLEEHLLKTATAVHASVTPLEHLHRLTPEQQRKAIQDGLEVGPTDFEGLVVWAETPKGRIVLGDADADHGRACDPLEEFLEKHFGSKGLDVENSEIKEKLGHDPFEKL</sequence>
<dbReference type="RefSeq" id="WP_113956894.1">
    <property type="nucleotide sequence ID" value="NZ_QNRR01000001.1"/>
</dbReference>
<evidence type="ECO:0000313" key="2">
    <source>
        <dbReference type="Proteomes" id="UP000253426"/>
    </source>
</evidence>
<dbReference type="AlphaFoldDB" id="A0A366HUP3"/>